<dbReference type="SUPFAM" id="SSF53474">
    <property type="entry name" value="alpha/beta-Hydrolases"/>
    <property type="match status" value="1"/>
</dbReference>
<dbReference type="PANTHER" id="PTHR37471:SF1">
    <property type="entry name" value="AB HYDROLASE-1 DOMAIN-CONTAINING PROTEIN"/>
    <property type="match status" value="1"/>
</dbReference>
<dbReference type="PANTHER" id="PTHR37471">
    <property type="entry name" value="UNNAMED PRODUCT"/>
    <property type="match status" value="1"/>
</dbReference>
<dbReference type="EMBL" id="WTXG01000003">
    <property type="protein sequence ID" value="KAI0306267.1"/>
    <property type="molecule type" value="Genomic_DNA"/>
</dbReference>
<accession>A0AAD4QQ37</accession>
<gene>
    <name evidence="3" type="ORF">B0F90DRAFT_1808023</name>
</gene>
<evidence type="ECO:0000313" key="4">
    <source>
        <dbReference type="Proteomes" id="UP001203297"/>
    </source>
</evidence>
<keyword evidence="1" id="KW-0812">Transmembrane</keyword>
<organism evidence="3 4">
    <name type="scientific">Multifurca ochricompacta</name>
    <dbReference type="NCBI Taxonomy" id="376703"/>
    <lineage>
        <taxon>Eukaryota</taxon>
        <taxon>Fungi</taxon>
        <taxon>Dikarya</taxon>
        <taxon>Basidiomycota</taxon>
        <taxon>Agaricomycotina</taxon>
        <taxon>Agaricomycetes</taxon>
        <taxon>Russulales</taxon>
        <taxon>Russulaceae</taxon>
        <taxon>Multifurca</taxon>
    </lineage>
</organism>
<name>A0AAD4QQ37_9AGAM</name>
<protein>
    <recommendedName>
        <fullName evidence="2">AB hydrolase-1 domain-containing protein</fullName>
    </recommendedName>
</protein>
<dbReference type="InterPro" id="IPR000073">
    <property type="entry name" value="AB_hydrolase_1"/>
</dbReference>
<sequence>MIGQTWPEYVFIRLSILVLRLVASLSIIYLVASYYAGTFLWSSTLGFYALVEAAFFLFVYLPRRSYMQRDAQHPPRMSRAQREELFHNWFIRTSGSRILRDNVVDWLLWALFSSPWEEELDYYISVMGTHVGYPLTRGANNEMQCLRITMDPVHMLHRPFIWYMIVCLVDILTSISLYSQGFIHHNTRKWFHAFPPRPIPYWYRPHRSHTKLPILFIHGIGIGLWPYLSFLRELTTQDPDVGIIAIEILPISMHITAPPLARDAMCDAITGILRAHGLRRVVVTGHSYGTVVAAHLLLEIAAVFLIDPIPFLLHHPSVAYNFVYRPPRHANEWQLWYFASRDADIARALGRHFFWFESILFREDVLLLSSSSPPPPLPVAVSLGGRDQVLDARSVHAYLTGASLNILFFPELDHASVFEARQDRVALLEVLSRFVRHG</sequence>
<feature type="transmembrane region" description="Helical" evidence="1">
    <location>
        <begin position="212"/>
        <end position="230"/>
    </location>
</feature>
<dbReference type="AlphaFoldDB" id="A0AAD4QQ37"/>
<evidence type="ECO:0000256" key="1">
    <source>
        <dbReference type="SAM" id="Phobius"/>
    </source>
</evidence>
<keyword evidence="1" id="KW-1133">Transmembrane helix</keyword>
<keyword evidence="4" id="KW-1185">Reference proteome</keyword>
<feature type="domain" description="AB hydrolase-1" evidence="2">
    <location>
        <begin position="214"/>
        <end position="426"/>
    </location>
</feature>
<feature type="transmembrane region" description="Helical" evidence="1">
    <location>
        <begin position="38"/>
        <end position="61"/>
    </location>
</feature>
<dbReference type="Gene3D" id="3.40.50.1820">
    <property type="entry name" value="alpha/beta hydrolase"/>
    <property type="match status" value="1"/>
</dbReference>
<dbReference type="Pfam" id="PF12697">
    <property type="entry name" value="Abhydrolase_6"/>
    <property type="match status" value="1"/>
</dbReference>
<reference evidence="3" key="1">
    <citation type="journal article" date="2022" name="New Phytol.">
        <title>Evolutionary transition to the ectomycorrhizal habit in the genomes of a hyperdiverse lineage of mushroom-forming fungi.</title>
        <authorList>
            <person name="Looney B."/>
            <person name="Miyauchi S."/>
            <person name="Morin E."/>
            <person name="Drula E."/>
            <person name="Courty P.E."/>
            <person name="Kohler A."/>
            <person name="Kuo A."/>
            <person name="LaButti K."/>
            <person name="Pangilinan J."/>
            <person name="Lipzen A."/>
            <person name="Riley R."/>
            <person name="Andreopoulos W."/>
            <person name="He G."/>
            <person name="Johnson J."/>
            <person name="Nolan M."/>
            <person name="Tritt A."/>
            <person name="Barry K.W."/>
            <person name="Grigoriev I.V."/>
            <person name="Nagy L.G."/>
            <person name="Hibbett D."/>
            <person name="Henrissat B."/>
            <person name="Matheny P.B."/>
            <person name="Labbe J."/>
            <person name="Martin F.M."/>
        </authorList>
    </citation>
    <scope>NUCLEOTIDE SEQUENCE</scope>
    <source>
        <strain evidence="3">BPL690</strain>
    </source>
</reference>
<evidence type="ECO:0000259" key="2">
    <source>
        <dbReference type="Pfam" id="PF12697"/>
    </source>
</evidence>
<proteinExistence type="predicted"/>
<feature type="transmembrane region" description="Helical" evidence="1">
    <location>
        <begin position="12"/>
        <end position="32"/>
    </location>
</feature>
<feature type="transmembrane region" description="Helical" evidence="1">
    <location>
        <begin position="160"/>
        <end position="179"/>
    </location>
</feature>
<comment type="caution">
    <text evidence="3">The sequence shown here is derived from an EMBL/GenBank/DDBJ whole genome shotgun (WGS) entry which is preliminary data.</text>
</comment>
<evidence type="ECO:0000313" key="3">
    <source>
        <dbReference type="EMBL" id="KAI0306267.1"/>
    </source>
</evidence>
<dbReference type="Proteomes" id="UP001203297">
    <property type="component" value="Unassembled WGS sequence"/>
</dbReference>
<dbReference type="InterPro" id="IPR029058">
    <property type="entry name" value="AB_hydrolase_fold"/>
</dbReference>
<keyword evidence="1" id="KW-0472">Membrane</keyword>